<dbReference type="Pfam" id="PF12399">
    <property type="entry name" value="BCA_ABC_TP_C"/>
    <property type="match status" value="1"/>
</dbReference>
<keyword evidence="6" id="KW-1185">Reference proteome</keyword>
<proteinExistence type="predicted"/>
<keyword evidence="2" id="KW-0547">Nucleotide-binding</keyword>
<dbReference type="EMBL" id="CP063362">
    <property type="protein sequence ID" value="QRG09522.1"/>
    <property type="molecule type" value="Genomic_DNA"/>
</dbReference>
<dbReference type="InterPro" id="IPR027417">
    <property type="entry name" value="P-loop_NTPase"/>
</dbReference>
<dbReference type="FunFam" id="3.40.50.300:FF:000421">
    <property type="entry name" value="Branched-chain amino acid ABC transporter ATP-binding protein"/>
    <property type="match status" value="1"/>
</dbReference>
<dbReference type="InterPro" id="IPR003439">
    <property type="entry name" value="ABC_transporter-like_ATP-bd"/>
</dbReference>
<dbReference type="GO" id="GO:0016887">
    <property type="term" value="F:ATP hydrolysis activity"/>
    <property type="evidence" value="ECO:0007669"/>
    <property type="project" value="InterPro"/>
</dbReference>
<dbReference type="InterPro" id="IPR032823">
    <property type="entry name" value="BCA_ABC_TP_C"/>
</dbReference>
<keyword evidence="1" id="KW-0813">Transport</keyword>
<dbReference type="Pfam" id="PF00005">
    <property type="entry name" value="ABC_tran"/>
    <property type="match status" value="1"/>
</dbReference>
<name>A0A974PTH5_9HYPH</name>
<feature type="domain" description="ABC transporter" evidence="4">
    <location>
        <begin position="1"/>
        <end position="248"/>
    </location>
</feature>
<evidence type="ECO:0000313" key="5">
    <source>
        <dbReference type="EMBL" id="QRG09522.1"/>
    </source>
</evidence>
<organism evidence="5 6">
    <name type="scientific">Xanthobacter dioxanivorans</name>
    <dbReference type="NCBI Taxonomy" id="2528964"/>
    <lineage>
        <taxon>Bacteria</taxon>
        <taxon>Pseudomonadati</taxon>
        <taxon>Pseudomonadota</taxon>
        <taxon>Alphaproteobacteria</taxon>
        <taxon>Hyphomicrobiales</taxon>
        <taxon>Xanthobacteraceae</taxon>
        <taxon>Xanthobacter</taxon>
    </lineage>
</organism>
<dbReference type="KEGG" id="xdi:EZH22_07305"/>
<dbReference type="PANTHER" id="PTHR45772:SF1">
    <property type="entry name" value="ABC TRANSPORTER ATP-BINDING PROTEIN"/>
    <property type="match status" value="1"/>
</dbReference>
<reference evidence="5 6" key="1">
    <citation type="submission" date="2020-10" db="EMBL/GenBank/DDBJ databases">
        <title>Degradation of 1,4-Dioxane by Xanthobacter sp. YN2, via a Novel Group-2 Soluble Di-Iron Monooxygenase.</title>
        <authorList>
            <person name="Ma F."/>
            <person name="Wang Y."/>
            <person name="Yang J."/>
            <person name="Guo H."/>
            <person name="Su D."/>
            <person name="Yu L."/>
        </authorList>
    </citation>
    <scope>NUCLEOTIDE SEQUENCE [LARGE SCALE GENOMIC DNA]</scope>
    <source>
        <strain evidence="5 6">YN2</strain>
    </source>
</reference>
<dbReference type="GO" id="GO:0005524">
    <property type="term" value="F:ATP binding"/>
    <property type="evidence" value="ECO:0007669"/>
    <property type="project" value="UniProtKB-KW"/>
</dbReference>
<keyword evidence="3 5" id="KW-0067">ATP-binding</keyword>
<dbReference type="InterPro" id="IPR051120">
    <property type="entry name" value="ABC_AA/LPS_Transport"/>
</dbReference>
<dbReference type="PROSITE" id="PS50893">
    <property type="entry name" value="ABC_TRANSPORTER_2"/>
    <property type="match status" value="1"/>
</dbReference>
<dbReference type="Gene3D" id="3.40.50.300">
    <property type="entry name" value="P-loop containing nucleotide triphosphate hydrolases"/>
    <property type="match status" value="1"/>
</dbReference>
<dbReference type="GO" id="GO:0005886">
    <property type="term" value="C:plasma membrane"/>
    <property type="evidence" value="ECO:0007669"/>
    <property type="project" value="TreeGrafter"/>
</dbReference>
<dbReference type="SMART" id="SM00382">
    <property type="entry name" value="AAA"/>
    <property type="match status" value="1"/>
</dbReference>
<evidence type="ECO:0000256" key="1">
    <source>
        <dbReference type="ARBA" id="ARBA00022448"/>
    </source>
</evidence>
<dbReference type="Proteomes" id="UP000596427">
    <property type="component" value="Chromosome"/>
</dbReference>
<evidence type="ECO:0000256" key="3">
    <source>
        <dbReference type="ARBA" id="ARBA00022840"/>
    </source>
</evidence>
<accession>A0A974PTH5</accession>
<dbReference type="SUPFAM" id="SSF52540">
    <property type="entry name" value="P-loop containing nucleoside triphosphate hydrolases"/>
    <property type="match status" value="1"/>
</dbReference>
<evidence type="ECO:0000313" key="6">
    <source>
        <dbReference type="Proteomes" id="UP000596427"/>
    </source>
</evidence>
<sequence>MENISLRFGGLKALTDVSFHVRHGELFSIIGPNGAGKTSMLNCISGRYTPSAGRVVFDGQDVTKLKPNRRAAIGIGRTFQNLALFSHMSVLDNIMVGRHHLLKNNFLTGAFYWIGGAQKEELEHRRKVEEVIDFLDIQHVRKATAGTLSYGLRKRVELARAVALEPKLILLDEPMAGMNLEEKEDMARYIVDLNEEWGMTIVMIEHDMGVVMDISHRVMVLDFGRKLVEGEPAEVLADPHVRKAYLGEEDPLLEEEAAPAASASGTFSSMTA</sequence>
<dbReference type="CDD" id="cd03219">
    <property type="entry name" value="ABC_Mj1267_LivG_branched"/>
    <property type="match status" value="1"/>
</dbReference>
<dbReference type="InterPro" id="IPR003593">
    <property type="entry name" value="AAA+_ATPase"/>
</dbReference>
<dbReference type="AlphaFoldDB" id="A0A974PTH5"/>
<evidence type="ECO:0000256" key="2">
    <source>
        <dbReference type="ARBA" id="ARBA00022741"/>
    </source>
</evidence>
<evidence type="ECO:0000259" key="4">
    <source>
        <dbReference type="PROSITE" id="PS50893"/>
    </source>
</evidence>
<dbReference type="PANTHER" id="PTHR45772">
    <property type="entry name" value="CONSERVED COMPONENT OF ABC TRANSPORTER FOR NATURAL AMINO ACIDS-RELATED"/>
    <property type="match status" value="1"/>
</dbReference>
<gene>
    <name evidence="5" type="ORF">EZH22_07305</name>
</gene>
<protein>
    <submittedName>
        <fullName evidence="5">ABC transporter ATP-binding protein</fullName>
    </submittedName>
</protein>